<comment type="pathway">
    <text evidence="6">Metabolic intermediate biosynthesis; acetyl-CoA biosynthesis; acetyl-CoA from acetate: step 1/2.</text>
</comment>
<evidence type="ECO:0000313" key="9">
    <source>
        <dbReference type="Proteomes" id="UP001553715"/>
    </source>
</evidence>
<dbReference type="InterPro" id="IPR000890">
    <property type="entry name" value="Aliphatic_acid_kin_short-chain"/>
</dbReference>
<proteinExistence type="inferred from homology"/>
<comment type="subunit">
    <text evidence="6">Homodimer.</text>
</comment>
<protein>
    <recommendedName>
        <fullName evidence="6">Acetate kinase</fullName>
        <ecNumber evidence="6">2.7.2.1</ecNumber>
    </recommendedName>
    <alternativeName>
        <fullName evidence="6">Acetokinase</fullName>
    </alternativeName>
</protein>
<evidence type="ECO:0000256" key="2">
    <source>
        <dbReference type="ARBA" id="ARBA00022679"/>
    </source>
</evidence>
<dbReference type="PROSITE" id="PS01076">
    <property type="entry name" value="ACETATE_KINASE_2"/>
    <property type="match status" value="1"/>
</dbReference>
<keyword evidence="9" id="KW-1185">Reference proteome</keyword>
<evidence type="ECO:0000256" key="1">
    <source>
        <dbReference type="ARBA" id="ARBA00008748"/>
    </source>
</evidence>
<feature type="binding site" evidence="6">
    <location>
        <begin position="274"/>
        <end position="278"/>
    </location>
    <ligand>
        <name>ATP</name>
        <dbReference type="ChEBI" id="CHEBI:30616"/>
    </ligand>
</feature>
<feature type="site" description="Transition state stabilizer" evidence="6">
    <location>
        <position position="125"/>
    </location>
</feature>
<evidence type="ECO:0000256" key="5">
    <source>
        <dbReference type="ARBA" id="ARBA00022840"/>
    </source>
</evidence>
<feature type="binding site" evidence="6">
    <location>
        <begin position="226"/>
        <end position="228"/>
    </location>
    <ligand>
        <name>ATP</name>
        <dbReference type="ChEBI" id="CHEBI:30616"/>
    </ligand>
</feature>
<dbReference type="InterPro" id="IPR004372">
    <property type="entry name" value="Ac/propionate_kinase"/>
</dbReference>
<keyword evidence="2 6" id="KW-0808">Transferase</keyword>
<dbReference type="EMBL" id="JBFBMH010000033">
    <property type="protein sequence ID" value="MEW1976492.1"/>
    <property type="molecule type" value="Genomic_DNA"/>
</dbReference>
<comment type="function">
    <text evidence="6">Catalyzes the formation of acetyl phosphate from acetate and ATP. Can also catalyze the reverse reaction.</text>
</comment>
<comment type="catalytic activity">
    <reaction evidence="6">
        <text>acetate + ATP = acetyl phosphate + ADP</text>
        <dbReference type="Rhea" id="RHEA:11352"/>
        <dbReference type="ChEBI" id="CHEBI:22191"/>
        <dbReference type="ChEBI" id="CHEBI:30089"/>
        <dbReference type="ChEBI" id="CHEBI:30616"/>
        <dbReference type="ChEBI" id="CHEBI:456216"/>
        <dbReference type="EC" id="2.7.2.1"/>
    </reaction>
</comment>
<dbReference type="Proteomes" id="UP001553715">
    <property type="component" value="Unassembled WGS sequence"/>
</dbReference>
<feature type="binding site" evidence="6">
    <location>
        <position position="36"/>
    </location>
    <ligand>
        <name>substrate</name>
    </ligand>
</feature>
<evidence type="ECO:0000256" key="4">
    <source>
        <dbReference type="ARBA" id="ARBA00022777"/>
    </source>
</evidence>
<dbReference type="Gene3D" id="3.30.420.40">
    <property type="match status" value="2"/>
</dbReference>
<keyword evidence="6" id="KW-0963">Cytoplasm</keyword>
<comment type="caution">
    <text evidence="6">Lacks conserved residue(s) required for the propagation of feature annotation.</text>
</comment>
<dbReference type="RefSeq" id="WP_052167147.1">
    <property type="nucleotide sequence ID" value="NZ_JAJVKR010000027.1"/>
</dbReference>
<dbReference type="SUPFAM" id="SSF53067">
    <property type="entry name" value="Actin-like ATPase domain"/>
    <property type="match status" value="2"/>
</dbReference>
<feature type="binding site" evidence="6">
    <location>
        <begin position="153"/>
        <end position="157"/>
    </location>
    <ligand>
        <name>ATP</name>
        <dbReference type="ChEBI" id="CHEBI:30616"/>
    </ligand>
</feature>
<reference evidence="8 9" key="1">
    <citation type="submission" date="2024-06" db="EMBL/GenBank/DDBJ databases">
        <title>The Natural Products Discovery Center: Release of the First 8490 Sequenced Strains for Exploring Actinobacteria Biosynthetic Diversity.</title>
        <authorList>
            <person name="Kalkreuter E."/>
            <person name="Kautsar S.A."/>
            <person name="Yang D."/>
            <person name="Bader C.D."/>
            <person name="Teijaro C.N."/>
            <person name="Fluegel L."/>
            <person name="Davis C.M."/>
            <person name="Simpson J.R."/>
            <person name="Lauterbach L."/>
            <person name="Steele A.D."/>
            <person name="Gui C."/>
            <person name="Meng S."/>
            <person name="Li G."/>
            <person name="Viehrig K."/>
            <person name="Ye F."/>
            <person name="Su P."/>
            <person name="Kiefer A.F."/>
            <person name="Nichols A."/>
            <person name="Cepeda A.J."/>
            <person name="Yan W."/>
            <person name="Fan B."/>
            <person name="Jiang Y."/>
            <person name="Adhikari A."/>
            <person name="Zheng C.-J."/>
            <person name="Schuster L."/>
            <person name="Cowan T.M."/>
            <person name="Smanski M.J."/>
            <person name="Chevrette M.G."/>
            <person name="De Carvalho L.P.S."/>
            <person name="Shen B."/>
        </authorList>
    </citation>
    <scope>NUCLEOTIDE SEQUENCE [LARGE SCALE GENOMIC DNA]</scope>
    <source>
        <strain evidence="8 9">NPDC077434</strain>
    </source>
</reference>
<keyword evidence="6" id="KW-0479">Metal-binding</keyword>
<feature type="binding site" evidence="6">
    <location>
        <position position="328"/>
    </location>
    <ligand>
        <name>Mg(2+)</name>
        <dbReference type="ChEBI" id="CHEBI:18420"/>
    </ligand>
</feature>
<dbReference type="InterPro" id="IPR043129">
    <property type="entry name" value="ATPase_NBD"/>
</dbReference>
<evidence type="ECO:0000256" key="3">
    <source>
        <dbReference type="ARBA" id="ARBA00022741"/>
    </source>
</evidence>
<dbReference type="EC" id="2.7.2.1" evidence="6"/>
<dbReference type="PANTHER" id="PTHR21060:SF15">
    <property type="entry name" value="ACETATE KINASE-RELATED"/>
    <property type="match status" value="1"/>
</dbReference>
<organism evidence="8 9">
    <name type="scientific">Microbacterium profundi</name>
    <dbReference type="NCBI Taxonomy" id="450380"/>
    <lineage>
        <taxon>Bacteria</taxon>
        <taxon>Bacillati</taxon>
        <taxon>Actinomycetota</taxon>
        <taxon>Actinomycetes</taxon>
        <taxon>Micrococcales</taxon>
        <taxon>Microbacteriaceae</taxon>
        <taxon>Microbacterium</taxon>
    </lineage>
</organism>
<dbReference type="Pfam" id="PF00871">
    <property type="entry name" value="Acetate_kinase"/>
    <property type="match status" value="1"/>
</dbReference>
<name>A0ABV3LM66_9MICO</name>
<evidence type="ECO:0000256" key="6">
    <source>
        <dbReference type="HAMAP-Rule" id="MF_00020"/>
    </source>
</evidence>
<dbReference type="PANTHER" id="PTHR21060">
    <property type="entry name" value="ACETATE KINASE"/>
    <property type="match status" value="1"/>
</dbReference>
<dbReference type="NCBIfam" id="TIGR00016">
    <property type="entry name" value="ackA"/>
    <property type="match status" value="1"/>
</dbReference>
<gene>
    <name evidence="6" type="primary">ackA</name>
    <name evidence="8" type="ORF">AB0301_15665</name>
</gene>
<keyword evidence="6" id="KW-0460">Magnesium</keyword>
<keyword evidence="5 6" id="KW-0067">ATP-binding</keyword>
<accession>A0ABV3LM66</accession>
<feature type="site" description="Transition state stabilizer" evidence="6">
    <location>
        <position position="186"/>
    </location>
</feature>
<comment type="cofactor">
    <cofactor evidence="6">
        <name>Mg(2+)</name>
        <dbReference type="ChEBI" id="CHEBI:18420"/>
    </cofactor>
    <cofactor evidence="6">
        <name>Mn(2+)</name>
        <dbReference type="ChEBI" id="CHEBI:29035"/>
    </cofactor>
    <text evidence="6">Mg(2+). Can also accept Mn(2+).</text>
</comment>
<dbReference type="InterPro" id="IPR023865">
    <property type="entry name" value="Aliphatic_acid_kinase_CS"/>
</dbReference>
<keyword evidence="4 6" id="KW-0418">Kinase</keyword>
<dbReference type="HAMAP" id="MF_00020">
    <property type="entry name" value="Acetate_kinase"/>
    <property type="match status" value="1"/>
</dbReference>
<sequence length="342" mass="35614">MERLGHAGADGREHGAVISTLLAGLEHERIAVIGHRVVHGGDRFAAAALITDEVEHQIDELATLAPLHNPVNLTGIRAARAAFPDIPNVAVFDTAFHRTLPAASASYALPADLVQRHQIRRYGFHGISYQHVSARTAELLGRPLSELRLIIFHLGNGASACAMAGGRSVETSMGMTPLEGLVMGTRAGDLDPGVLLALGRAGVAWDRLEALLTRESSLRALAGTEDMRDIHAAAAAGDARAAAALDVYHHRLRHYLGAYLAQLGGADAIVFTGGVGENAAATRAAVVSGMAGLGILIDPARNEARADGARAISDPSSPVAVLIVPTDEGLEIARQSLAAVSV</sequence>
<keyword evidence="3 6" id="KW-0547">Nucleotide-binding</keyword>
<evidence type="ECO:0000313" key="8">
    <source>
        <dbReference type="EMBL" id="MEW1976492.1"/>
    </source>
</evidence>
<dbReference type="GO" id="GO:0008776">
    <property type="term" value="F:acetate kinase activity"/>
    <property type="evidence" value="ECO:0007669"/>
    <property type="project" value="UniProtKB-EC"/>
</dbReference>
<comment type="subcellular location">
    <subcellularLocation>
        <location evidence="6">Cytoplasm</location>
    </subcellularLocation>
</comment>
<comment type="caution">
    <text evidence="8">The sequence shown here is derived from an EMBL/GenBank/DDBJ whole genome shotgun (WGS) entry which is preliminary data.</text>
</comment>
<dbReference type="PRINTS" id="PR00471">
    <property type="entry name" value="ACETATEKNASE"/>
</dbReference>
<evidence type="ECO:0000256" key="7">
    <source>
        <dbReference type="RuleBase" id="RU003835"/>
    </source>
</evidence>
<comment type="similarity">
    <text evidence="1 6 7">Belongs to the acetokinase family.</text>
</comment>
<feature type="active site" description="Proton donor/acceptor" evidence="6">
    <location>
        <position position="93"/>
    </location>
</feature>